<dbReference type="GO" id="GO:0006260">
    <property type="term" value="P:DNA replication"/>
    <property type="evidence" value="ECO:0007669"/>
    <property type="project" value="UniProtKB-KW"/>
</dbReference>
<dbReference type="InterPro" id="IPR018253">
    <property type="entry name" value="DnaJ_domain_CS"/>
</dbReference>
<dbReference type="PANTHER" id="PTHR43948:SF10">
    <property type="entry name" value="MRJ, ISOFORM E"/>
    <property type="match status" value="1"/>
</dbReference>
<dbReference type="PANTHER" id="PTHR43948">
    <property type="entry name" value="DNAJ HOMOLOG SUBFAMILY B"/>
    <property type="match status" value="1"/>
</dbReference>
<comment type="caution">
    <text evidence="4">The sequence shown here is derived from an EMBL/GenBank/DDBJ whole genome shotgun (WGS) entry which is preliminary data.</text>
</comment>
<feature type="region of interest" description="Disordered" evidence="2">
    <location>
        <begin position="70"/>
        <end position="94"/>
    </location>
</feature>
<name>A0A4R8HHU0_9FIRM</name>
<evidence type="ECO:0000313" key="5">
    <source>
        <dbReference type="Proteomes" id="UP000295832"/>
    </source>
</evidence>
<gene>
    <name evidence="4" type="ORF">C7959_102116</name>
</gene>
<dbReference type="PROSITE" id="PS00636">
    <property type="entry name" value="DNAJ_1"/>
    <property type="match status" value="1"/>
</dbReference>
<evidence type="ECO:0000259" key="3">
    <source>
        <dbReference type="PROSITE" id="PS50076"/>
    </source>
</evidence>
<evidence type="ECO:0000256" key="2">
    <source>
        <dbReference type="SAM" id="MobiDB-lite"/>
    </source>
</evidence>
<feature type="domain" description="J" evidence="3">
    <location>
        <begin position="3"/>
        <end position="68"/>
    </location>
</feature>
<dbReference type="RefSeq" id="WP_134114586.1">
    <property type="nucleotide sequence ID" value="NZ_SOEG01000002.1"/>
</dbReference>
<accession>A0A4R8HHU0</accession>
<organism evidence="4 5">
    <name type="scientific">Orenia marismortui</name>
    <dbReference type="NCBI Taxonomy" id="46469"/>
    <lineage>
        <taxon>Bacteria</taxon>
        <taxon>Bacillati</taxon>
        <taxon>Bacillota</taxon>
        <taxon>Clostridia</taxon>
        <taxon>Halanaerobiales</taxon>
        <taxon>Halobacteroidaceae</taxon>
        <taxon>Orenia</taxon>
    </lineage>
</organism>
<dbReference type="Proteomes" id="UP000295832">
    <property type="component" value="Unassembled WGS sequence"/>
</dbReference>
<evidence type="ECO:0000313" key="4">
    <source>
        <dbReference type="EMBL" id="TDX58978.1"/>
    </source>
</evidence>
<dbReference type="CDD" id="cd06257">
    <property type="entry name" value="DnaJ"/>
    <property type="match status" value="1"/>
</dbReference>
<evidence type="ECO:0000256" key="1">
    <source>
        <dbReference type="ARBA" id="ARBA00022705"/>
    </source>
</evidence>
<dbReference type="STRING" id="926561.GCA_000379025_01964"/>
<feature type="compositionally biased region" description="Basic residues" evidence="2">
    <location>
        <begin position="75"/>
        <end position="90"/>
    </location>
</feature>
<dbReference type="AlphaFoldDB" id="A0A4R8HHU0"/>
<dbReference type="Pfam" id="PF00226">
    <property type="entry name" value="DnaJ"/>
    <property type="match status" value="1"/>
</dbReference>
<proteinExistence type="predicted"/>
<dbReference type="EMBL" id="SOEG01000002">
    <property type="protein sequence ID" value="TDX58978.1"/>
    <property type="molecule type" value="Genomic_DNA"/>
</dbReference>
<dbReference type="PRINTS" id="PR00625">
    <property type="entry name" value="JDOMAIN"/>
</dbReference>
<dbReference type="InterPro" id="IPR036869">
    <property type="entry name" value="J_dom_sf"/>
</dbReference>
<reference evidence="4 5" key="1">
    <citation type="submission" date="2019-03" db="EMBL/GenBank/DDBJ databases">
        <title>Subsurface microbial communities from deep shales in Ohio and West Virginia, USA.</title>
        <authorList>
            <person name="Wrighton K."/>
        </authorList>
    </citation>
    <scope>NUCLEOTIDE SEQUENCE [LARGE SCALE GENOMIC DNA]</scope>
    <source>
        <strain evidence="4 5">MSL 6dP</strain>
    </source>
</reference>
<dbReference type="Gene3D" id="1.10.287.110">
    <property type="entry name" value="DnaJ domain"/>
    <property type="match status" value="1"/>
</dbReference>
<protein>
    <submittedName>
        <fullName evidence="4">DnaJ-like protein</fullName>
    </submittedName>
</protein>
<keyword evidence="5" id="KW-1185">Reference proteome</keyword>
<dbReference type="SUPFAM" id="SSF46565">
    <property type="entry name" value="Chaperone J-domain"/>
    <property type="match status" value="1"/>
</dbReference>
<dbReference type="SMART" id="SM00271">
    <property type="entry name" value="DnaJ"/>
    <property type="match status" value="1"/>
</dbReference>
<keyword evidence="1" id="KW-0235">DNA replication</keyword>
<dbReference type="PROSITE" id="PS50076">
    <property type="entry name" value="DNAJ_2"/>
    <property type="match status" value="1"/>
</dbReference>
<sequence length="145" mass="17061">MEDYYKILGVNQDADSSKIKKAYRKLALKYHPDRNSGDKNAENRFKKISKAYEVLSDKQSRKEYDAKLNAEFKQSTRRKAKQRSKTRRGNKFSQGEFKDFEKQFASFFGFDPKTKEKVKSDKANKSSMNTDDLFKHYFGVNNKNN</sequence>
<dbReference type="InterPro" id="IPR001623">
    <property type="entry name" value="DnaJ_domain"/>
</dbReference>